<sequence>MECTVVVTKTRGSLGGFLTLASNIGVYPTWQKQCEEGVDWTDFHSEVGLFRSRPGDREGFIPSTGRRANRLEREGFPKASSRGNVHVRSPLFSGFDSVLPSFPLSTPGTLARLPSYCQKQFVKLSVPPLLLVEKKDKSMRLCVDYRLLGDD</sequence>
<dbReference type="Proteomes" id="UP000257109">
    <property type="component" value="Unassembled WGS sequence"/>
</dbReference>
<dbReference type="EMBL" id="QJKJ01000063">
    <property type="protein sequence ID" value="RDY14526.1"/>
    <property type="molecule type" value="Genomic_DNA"/>
</dbReference>
<protein>
    <submittedName>
        <fullName evidence="1">Uncharacterized protein</fullName>
    </submittedName>
</protein>
<dbReference type="AlphaFoldDB" id="A0A371IHJ1"/>
<organism evidence="1 2">
    <name type="scientific">Mucuna pruriens</name>
    <name type="common">Velvet bean</name>
    <name type="synonym">Dolichos pruriens</name>
    <dbReference type="NCBI Taxonomy" id="157652"/>
    <lineage>
        <taxon>Eukaryota</taxon>
        <taxon>Viridiplantae</taxon>
        <taxon>Streptophyta</taxon>
        <taxon>Embryophyta</taxon>
        <taxon>Tracheophyta</taxon>
        <taxon>Spermatophyta</taxon>
        <taxon>Magnoliopsida</taxon>
        <taxon>eudicotyledons</taxon>
        <taxon>Gunneridae</taxon>
        <taxon>Pentapetalae</taxon>
        <taxon>rosids</taxon>
        <taxon>fabids</taxon>
        <taxon>Fabales</taxon>
        <taxon>Fabaceae</taxon>
        <taxon>Papilionoideae</taxon>
        <taxon>50 kb inversion clade</taxon>
        <taxon>NPAAA clade</taxon>
        <taxon>indigoferoid/millettioid clade</taxon>
        <taxon>Phaseoleae</taxon>
        <taxon>Mucuna</taxon>
    </lineage>
</organism>
<evidence type="ECO:0000313" key="1">
    <source>
        <dbReference type="EMBL" id="RDY14526.1"/>
    </source>
</evidence>
<comment type="caution">
    <text evidence="1">The sequence shown here is derived from an EMBL/GenBank/DDBJ whole genome shotgun (WGS) entry which is preliminary data.</text>
</comment>
<gene>
    <name evidence="1" type="ORF">CR513_00410</name>
</gene>
<reference evidence="1" key="1">
    <citation type="submission" date="2018-05" db="EMBL/GenBank/DDBJ databases">
        <title>Draft genome of Mucuna pruriens seed.</title>
        <authorList>
            <person name="Nnadi N.E."/>
            <person name="Vos R."/>
            <person name="Hasami M.H."/>
            <person name="Devisetty U.K."/>
            <person name="Aguiy J.C."/>
        </authorList>
    </citation>
    <scope>NUCLEOTIDE SEQUENCE [LARGE SCALE GENOMIC DNA]</scope>
    <source>
        <strain evidence="1">JCA_2017</strain>
    </source>
</reference>
<accession>A0A371IHJ1</accession>
<feature type="non-terminal residue" evidence="1">
    <location>
        <position position="1"/>
    </location>
</feature>
<evidence type="ECO:0000313" key="2">
    <source>
        <dbReference type="Proteomes" id="UP000257109"/>
    </source>
</evidence>
<name>A0A371IHJ1_MUCPR</name>
<keyword evidence="2" id="KW-1185">Reference proteome</keyword>
<proteinExistence type="predicted"/>